<dbReference type="OMA" id="HIQRGSH"/>
<dbReference type="Gene3D" id="3.40.50.720">
    <property type="entry name" value="NAD(P)-binding Rossmann-like Domain"/>
    <property type="match status" value="2"/>
</dbReference>
<dbReference type="FunFam" id="1.10.287.70:FF:000058">
    <property type="entry name" value="Potassium sodium-activated channel subfamily T member 2"/>
    <property type="match status" value="1"/>
</dbReference>
<dbReference type="SUPFAM" id="SSF81324">
    <property type="entry name" value="Voltage-gated potassium channels"/>
    <property type="match status" value="1"/>
</dbReference>
<evidence type="ECO:0000256" key="2">
    <source>
        <dbReference type="ARBA" id="ARBA00022448"/>
    </source>
</evidence>
<evidence type="ECO:0000256" key="8">
    <source>
        <dbReference type="ARBA" id="ARBA00023065"/>
    </source>
</evidence>
<evidence type="ECO:0000256" key="6">
    <source>
        <dbReference type="ARBA" id="ARBA00022958"/>
    </source>
</evidence>
<feature type="transmembrane region" description="Helical" evidence="13">
    <location>
        <begin position="193"/>
        <end position="212"/>
    </location>
</feature>
<dbReference type="GO" id="GO:0005228">
    <property type="term" value="F:intracellular sodium-activated potassium channel activity"/>
    <property type="evidence" value="ECO:0007669"/>
    <property type="project" value="TreeGrafter"/>
</dbReference>
<evidence type="ECO:0000259" key="14">
    <source>
        <dbReference type="PROSITE" id="PS51201"/>
    </source>
</evidence>
<evidence type="ECO:0000256" key="12">
    <source>
        <dbReference type="SAM" id="MobiDB-lite"/>
    </source>
</evidence>
<feature type="domain" description="RCK N-terminal" evidence="14">
    <location>
        <begin position="335"/>
        <end position="471"/>
    </location>
</feature>
<dbReference type="AlphaFoldDB" id="A0A9W2ZBF1"/>
<evidence type="ECO:0000313" key="16">
    <source>
        <dbReference type="RefSeq" id="XP_055872365.1"/>
    </source>
</evidence>
<dbReference type="InterPro" id="IPR003929">
    <property type="entry name" value="K_chnl_BK_asu"/>
</dbReference>
<keyword evidence="8" id="KW-0406">Ion transport</keyword>
<proteinExistence type="predicted"/>
<reference evidence="16 17" key="1">
    <citation type="submission" date="2025-04" db="UniProtKB">
        <authorList>
            <consortium name="RefSeq"/>
        </authorList>
    </citation>
    <scope>IDENTIFICATION</scope>
</reference>
<feature type="compositionally biased region" description="Basic and acidic residues" evidence="12">
    <location>
        <begin position="1246"/>
        <end position="1262"/>
    </location>
</feature>
<feature type="transmembrane region" description="Helical" evidence="13">
    <location>
        <begin position="288"/>
        <end position="306"/>
    </location>
</feature>
<accession>A0A9W2ZBF1</accession>
<dbReference type="Pfam" id="PF22614">
    <property type="entry name" value="Slo-like_RCK"/>
    <property type="match status" value="2"/>
</dbReference>
<dbReference type="Proteomes" id="UP001165740">
    <property type="component" value="Chromosome 17"/>
</dbReference>
<dbReference type="InterPro" id="IPR013099">
    <property type="entry name" value="K_chnl_dom"/>
</dbReference>
<keyword evidence="10" id="KW-0407">Ion channel</keyword>
<keyword evidence="5" id="KW-0631">Potassium channel</keyword>
<dbReference type="PANTHER" id="PTHR10027:SF10">
    <property type="entry name" value="SLOWPOKE 2, ISOFORM D"/>
    <property type="match status" value="1"/>
</dbReference>
<feature type="transmembrane region" description="Helical" evidence="13">
    <location>
        <begin position="66"/>
        <end position="85"/>
    </location>
</feature>
<dbReference type="FunFam" id="3.40.50.720:FF:000011">
    <property type="entry name" value="Potassium channel subfamily T member 1"/>
    <property type="match status" value="1"/>
</dbReference>
<dbReference type="FunFam" id="3.40.50.720:FF:000034">
    <property type="entry name" value="Potassium channel subfamily T member 1"/>
    <property type="match status" value="1"/>
</dbReference>
<evidence type="ECO:0000256" key="5">
    <source>
        <dbReference type="ARBA" id="ARBA00022826"/>
    </source>
</evidence>
<keyword evidence="3" id="KW-0633">Potassium transport</keyword>
<dbReference type="PANTHER" id="PTHR10027">
    <property type="entry name" value="CALCIUM-ACTIVATED POTASSIUM CHANNEL ALPHA CHAIN"/>
    <property type="match status" value="1"/>
</dbReference>
<dbReference type="GeneID" id="106052506"/>
<dbReference type="RefSeq" id="XP_055872365.1">
    <property type="nucleotide sequence ID" value="XM_056016390.1"/>
</dbReference>
<comment type="subcellular location">
    <subcellularLocation>
        <location evidence="1">Membrane</location>
        <topology evidence="1">Multi-pass membrane protein</topology>
    </subcellularLocation>
</comment>
<dbReference type="Gene3D" id="1.10.287.70">
    <property type="match status" value="1"/>
</dbReference>
<feature type="transmembrane region" description="Helical" evidence="13">
    <location>
        <begin position="265"/>
        <end position="281"/>
    </location>
</feature>
<evidence type="ECO:0000313" key="15">
    <source>
        <dbReference type="Proteomes" id="UP001165740"/>
    </source>
</evidence>
<dbReference type="InterPro" id="IPR003148">
    <property type="entry name" value="RCK_N"/>
</dbReference>
<evidence type="ECO:0000256" key="13">
    <source>
        <dbReference type="SAM" id="Phobius"/>
    </source>
</evidence>
<dbReference type="GO" id="GO:0005886">
    <property type="term" value="C:plasma membrane"/>
    <property type="evidence" value="ECO:0007669"/>
    <property type="project" value="TreeGrafter"/>
</dbReference>
<feature type="transmembrane region" description="Helical" evidence="13">
    <location>
        <begin position="132"/>
        <end position="157"/>
    </location>
</feature>
<evidence type="ECO:0000256" key="3">
    <source>
        <dbReference type="ARBA" id="ARBA00022538"/>
    </source>
</evidence>
<evidence type="ECO:0000256" key="1">
    <source>
        <dbReference type="ARBA" id="ARBA00004141"/>
    </source>
</evidence>
<evidence type="ECO:0000256" key="10">
    <source>
        <dbReference type="ARBA" id="ARBA00023303"/>
    </source>
</evidence>
<evidence type="ECO:0000256" key="11">
    <source>
        <dbReference type="ARBA" id="ARBA00034430"/>
    </source>
</evidence>
<dbReference type="Pfam" id="PF07885">
    <property type="entry name" value="Ion_trans_2"/>
    <property type="match status" value="1"/>
</dbReference>
<keyword evidence="9 13" id="KW-0472">Membrane</keyword>
<keyword evidence="15" id="KW-1185">Reference proteome</keyword>
<dbReference type="PROSITE" id="PS51201">
    <property type="entry name" value="RCK_N"/>
    <property type="match status" value="1"/>
</dbReference>
<dbReference type="Pfam" id="PF03493">
    <property type="entry name" value="BK_channel_a"/>
    <property type="match status" value="1"/>
</dbReference>
<keyword evidence="2" id="KW-0813">Transport</keyword>
<feature type="transmembrane region" description="Helical" evidence="13">
    <location>
        <begin position="169"/>
        <end position="187"/>
    </location>
</feature>
<comment type="catalytic activity">
    <reaction evidence="11">
        <text>K(+)(in) = K(+)(out)</text>
        <dbReference type="Rhea" id="RHEA:29463"/>
        <dbReference type="ChEBI" id="CHEBI:29103"/>
    </reaction>
</comment>
<protein>
    <submittedName>
        <fullName evidence="16 17">Potassium channel subfamily T member 2-like isoform X1</fullName>
    </submittedName>
</protein>
<gene>
    <name evidence="16 17" type="primary">LOC106052506</name>
</gene>
<evidence type="ECO:0000256" key="4">
    <source>
        <dbReference type="ARBA" id="ARBA00022692"/>
    </source>
</evidence>
<feature type="transmembrane region" description="Helical" evidence="13">
    <location>
        <begin position="233"/>
        <end position="253"/>
    </location>
</feature>
<feature type="compositionally biased region" description="Acidic residues" evidence="12">
    <location>
        <begin position="24"/>
        <end position="34"/>
    </location>
</feature>
<name>A0A9W2ZBF1_BIOGL</name>
<evidence type="ECO:0000313" key="17">
    <source>
        <dbReference type="RefSeq" id="XP_055872366.1"/>
    </source>
</evidence>
<sequence length="1276" mass="144664">MSFDDDTTGADCDGIDFKWMQEDSDSYAEEEENDRDGGALPKIHGKEKSWRAHLRRIILRNPTTRINISIVYITAKVIMCALYVVRVCLDDPQQYACHGVPCNTTSKTEGGENGFTSTDINWHVLLWVRRPLWLWAIQVFLAAVTLLKTCIIVGVTVKGNLFMLFSSRIFLLEMVCSLPFVFSVLWPPLLENIFIPHFLNCWLALIFLKRLLNDFHLAKQRFQTMSVTLSQQSWFLIATLCCLIFTTICGIQHIQRGSYERQLNMFESVYFVIVTLSTVGYGDISPDIWLGQLFMCIMICVAFSFIPRQLEEIGSTWSQRKKMGGDYSKRASNRGKHVVVIGAEFTIESVMSFLSEFFEHPKLEHYTVIMMSSEELDDNMQFILKDPKWANRVLYIRGSALKDIDLKRCRINEAEACFFLINKNCGDVEKADQHTVLRSWAVKDFAPNCSQYIQLYKASNKIHVKFAEHVISEDEFKFALLANNCLYPGLSTLVTLILHTSRGQEGSWAPEAWQQVYGRHSGNEIYHIQLGRSIFFREYEGKKFTYASVDAHNKYGVNLIAVFDSTAGEAKLQLNPGPDYTMKASDYCFYMSLSREENMKISPSDLDEGNSTSDTRNKNIAYKMCPDKSQSIAMIVKEMHKLMQDIDGEQEEIDEESVFSTITSNIGATLAKSLRKGIEGEPLLGIESSRMLEKPIGLGQANGSSPRAVESFDRVHAATVPVKVVQHMIHLGKESMTIGPPPSTLNLGTRRTLCHLHKEPRHLCCLEWGKPCEHCSYKLASDHRWDHQLVILSVKQCCPGLYNFIIPLRSNYLSLLSLSPIILMFEERPTRFFLETIAHFPLVFWMQGALTSLDDLLVAGVNKAIHLVISHIQADPGGEENLNDAETIVAVQKISRLFPHVNIITEVNEASNMRFMQFKAKDTYMSQIRKLEKRLKEQALSHLPYMFRLPFAAGKVFSSHMLDRLLYQTFVKGYLISFVRLLLGIDAEKNSGHLSSVRVRRATLSQFPSYGDLYQGLCSTTGEIPIAIYRTEKQNFPTSPIEMGEELTENNNTTTTKAHSKHSKLFHFHEHSKKNLRSSRTSVGAVFSEKEKHSVQHLEEMVQARMESLGLANKSEPYTIKKPPKTLSYVIVNPAANRKLKSGDIVYVIQPSSMQAVPNKLNRSSRTMSKAFRSRHISINTSSINRAAGDSSGSPGSPVVPLEYPLISTHAPPPSRYSLKPTDVLVEVKTNSDKNILKEEDEFEPMEMRPRCRSDSHADRKCGGFVPKQNGQESQM</sequence>
<keyword evidence="6" id="KW-0630">Potassium</keyword>
<evidence type="ECO:0000256" key="9">
    <source>
        <dbReference type="ARBA" id="ARBA00023136"/>
    </source>
</evidence>
<dbReference type="GO" id="GO:0015271">
    <property type="term" value="F:outward rectifier potassium channel activity"/>
    <property type="evidence" value="ECO:0007669"/>
    <property type="project" value="TreeGrafter"/>
</dbReference>
<dbReference type="OrthoDB" id="257992at2759"/>
<keyword evidence="7 13" id="KW-1133">Transmembrane helix</keyword>
<evidence type="ECO:0000256" key="7">
    <source>
        <dbReference type="ARBA" id="ARBA00022989"/>
    </source>
</evidence>
<keyword evidence="4 13" id="KW-0812">Transmembrane</keyword>
<feature type="region of interest" description="Disordered" evidence="12">
    <location>
        <begin position="24"/>
        <end position="43"/>
    </location>
</feature>
<dbReference type="InterPro" id="IPR047871">
    <property type="entry name" value="K_chnl_Slo-like"/>
</dbReference>
<feature type="region of interest" description="Disordered" evidence="12">
    <location>
        <begin position="1239"/>
        <end position="1276"/>
    </location>
</feature>
<organism evidence="15 16">
    <name type="scientific">Biomphalaria glabrata</name>
    <name type="common">Bloodfluke planorb</name>
    <name type="synonym">Freshwater snail</name>
    <dbReference type="NCBI Taxonomy" id="6526"/>
    <lineage>
        <taxon>Eukaryota</taxon>
        <taxon>Metazoa</taxon>
        <taxon>Spiralia</taxon>
        <taxon>Lophotrochozoa</taxon>
        <taxon>Mollusca</taxon>
        <taxon>Gastropoda</taxon>
        <taxon>Heterobranchia</taxon>
        <taxon>Euthyneura</taxon>
        <taxon>Panpulmonata</taxon>
        <taxon>Hygrophila</taxon>
        <taxon>Lymnaeoidea</taxon>
        <taxon>Planorbidae</taxon>
        <taxon>Biomphalaria</taxon>
    </lineage>
</organism>
<dbReference type="RefSeq" id="XP_055872366.1">
    <property type="nucleotide sequence ID" value="XM_056016391.1"/>
</dbReference>